<proteinExistence type="predicted"/>
<keyword evidence="3" id="KW-1185">Reference proteome</keyword>
<evidence type="ECO:0000313" key="2">
    <source>
        <dbReference type="EMBL" id="KZS42846.1"/>
    </source>
</evidence>
<dbReference type="PROSITE" id="PS51257">
    <property type="entry name" value="PROKAR_LIPOPROTEIN"/>
    <property type="match status" value="1"/>
</dbReference>
<sequence length="123" mass="13907">MNNMLSKWLYVVVIVILSIGCQQKQNKLFHLVPSKKSNITFQNTLQPTQKLTILDYLYYYNGGGIAIGDINNDDLPDLFFTGNQVQNKLYLNKEGFQFEDITDNAGIGGNSHWNTGVTMIDVN</sequence>
<dbReference type="InterPro" id="IPR028994">
    <property type="entry name" value="Integrin_alpha_N"/>
</dbReference>
<accession>A0A163CXL6</accession>
<dbReference type="STRING" id="1642818.AWE51_15880"/>
<organism evidence="2 3">
    <name type="scientific">Aquimarina aggregata</name>
    <dbReference type="NCBI Taxonomy" id="1642818"/>
    <lineage>
        <taxon>Bacteria</taxon>
        <taxon>Pseudomonadati</taxon>
        <taxon>Bacteroidota</taxon>
        <taxon>Flavobacteriia</taxon>
        <taxon>Flavobacteriales</taxon>
        <taxon>Flavobacteriaceae</taxon>
        <taxon>Aquimarina</taxon>
    </lineage>
</organism>
<reference evidence="2 3" key="1">
    <citation type="submission" date="2016-01" db="EMBL/GenBank/DDBJ databases">
        <title>The draft genome sequence of Aquimarina sp. RZW4-3-2.</title>
        <authorList>
            <person name="Wang Y."/>
        </authorList>
    </citation>
    <scope>NUCLEOTIDE SEQUENCE [LARGE SCALE GENOMIC DNA]</scope>
    <source>
        <strain evidence="2 3">RZW4-3-2</strain>
    </source>
</reference>
<name>A0A163CXL6_9FLAO</name>
<evidence type="ECO:0000256" key="1">
    <source>
        <dbReference type="ARBA" id="ARBA00022729"/>
    </source>
</evidence>
<evidence type="ECO:0008006" key="4">
    <source>
        <dbReference type="Google" id="ProtNLM"/>
    </source>
</evidence>
<evidence type="ECO:0000313" key="3">
    <source>
        <dbReference type="Proteomes" id="UP000076715"/>
    </source>
</evidence>
<dbReference type="Proteomes" id="UP000076715">
    <property type="component" value="Unassembled WGS sequence"/>
</dbReference>
<dbReference type="Pfam" id="PF13517">
    <property type="entry name" value="FG-GAP_3"/>
    <property type="match status" value="1"/>
</dbReference>
<dbReference type="InterPro" id="IPR013517">
    <property type="entry name" value="FG-GAP"/>
</dbReference>
<dbReference type="AlphaFoldDB" id="A0A163CXL6"/>
<gene>
    <name evidence="2" type="ORF">AWE51_15880</name>
</gene>
<dbReference type="OrthoDB" id="9816120at2"/>
<dbReference type="EMBL" id="LQRT01000001">
    <property type="protein sequence ID" value="KZS42846.1"/>
    <property type="molecule type" value="Genomic_DNA"/>
</dbReference>
<protein>
    <recommendedName>
        <fullName evidence="4">VCBS repeat-containing protein</fullName>
    </recommendedName>
</protein>
<dbReference type="RefSeq" id="WP_066307999.1">
    <property type="nucleotide sequence ID" value="NZ_LQRT01000001.1"/>
</dbReference>
<dbReference type="SUPFAM" id="SSF69318">
    <property type="entry name" value="Integrin alpha N-terminal domain"/>
    <property type="match status" value="1"/>
</dbReference>
<keyword evidence="1" id="KW-0732">Signal</keyword>
<comment type="caution">
    <text evidence="2">The sequence shown here is derived from an EMBL/GenBank/DDBJ whole genome shotgun (WGS) entry which is preliminary data.</text>
</comment>